<dbReference type="Gene3D" id="2.40.420.20">
    <property type="match status" value="1"/>
</dbReference>
<dbReference type="Pfam" id="PF25944">
    <property type="entry name" value="Beta-barrel_RND"/>
    <property type="match status" value="1"/>
</dbReference>
<dbReference type="InterPro" id="IPR058627">
    <property type="entry name" value="MdtA-like_C"/>
</dbReference>
<protein>
    <submittedName>
        <fullName evidence="8">Efflux RND transporter periplasmic adaptor subunit</fullName>
    </submittedName>
</protein>
<dbReference type="Gene3D" id="2.40.30.170">
    <property type="match status" value="1"/>
</dbReference>
<dbReference type="GO" id="GO:0030313">
    <property type="term" value="C:cell envelope"/>
    <property type="evidence" value="ECO:0007669"/>
    <property type="project" value="UniProtKB-SubCell"/>
</dbReference>
<feature type="domain" description="Multidrug resistance protein MdtA-like beta-barrel" evidence="6">
    <location>
        <begin position="208"/>
        <end position="296"/>
    </location>
</feature>
<evidence type="ECO:0000256" key="1">
    <source>
        <dbReference type="ARBA" id="ARBA00004196"/>
    </source>
</evidence>
<evidence type="ECO:0000259" key="4">
    <source>
        <dbReference type="Pfam" id="PF25876"/>
    </source>
</evidence>
<dbReference type="NCBIfam" id="TIGR01730">
    <property type="entry name" value="RND_mfp"/>
    <property type="match status" value="1"/>
</dbReference>
<reference evidence="8" key="2">
    <citation type="journal article" date="2021" name="PeerJ">
        <title>Extensive microbial diversity within the chicken gut microbiome revealed by metagenomics and culture.</title>
        <authorList>
            <person name="Gilroy R."/>
            <person name="Ravi A."/>
            <person name="Getino M."/>
            <person name="Pursley I."/>
            <person name="Horton D.L."/>
            <person name="Alikhan N.F."/>
            <person name="Baker D."/>
            <person name="Gharbi K."/>
            <person name="Hall N."/>
            <person name="Watson M."/>
            <person name="Adriaenssens E.M."/>
            <person name="Foster-Nyarko E."/>
            <person name="Jarju S."/>
            <person name="Secka A."/>
            <person name="Antonio M."/>
            <person name="Oren A."/>
            <person name="Chaudhuri R.R."/>
            <person name="La Ragione R."/>
            <person name="Hildebrand F."/>
            <person name="Pallen M.J."/>
        </authorList>
    </citation>
    <scope>NUCLEOTIDE SEQUENCE</scope>
    <source>
        <strain evidence="8">ChiW3-316</strain>
    </source>
</reference>
<dbReference type="Pfam" id="PF25876">
    <property type="entry name" value="HH_MFP_RND"/>
    <property type="match status" value="1"/>
</dbReference>
<accession>A0A9D1M5J2</accession>
<dbReference type="Proteomes" id="UP000824107">
    <property type="component" value="Unassembled WGS sequence"/>
</dbReference>
<evidence type="ECO:0000313" key="8">
    <source>
        <dbReference type="EMBL" id="HIU54060.1"/>
    </source>
</evidence>
<evidence type="ECO:0000259" key="5">
    <source>
        <dbReference type="Pfam" id="PF25917"/>
    </source>
</evidence>
<evidence type="ECO:0000256" key="3">
    <source>
        <dbReference type="SAM" id="SignalP"/>
    </source>
</evidence>
<dbReference type="Gene3D" id="2.40.50.100">
    <property type="match status" value="1"/>
</dbReference>
<evidence type="ECO:0000256" key="2">
    <source>
        <dbReference type="ARBA" id="ARBA00009477"/>
    </source>
</evidence>
<evidence type="ECO:0000313" key="9">
    <source>
        <dbReference type="Proteomes" id="UP000824107"/>
    </source>
</evidence>
<dbReference type="EMBL" id="DVNC01000056">
    <property type="protein sequence ID" value="HIU54060.1"/>
    <property type="molecule type" value="Genomic_DNA"/>
</dbReference>
<feature type="chain" id="PRO_5038823047" evidence="3">
    <location>
        <begin position="22"/>
        <end position="388"/>
    </location>
</feature>
<dbReference type="AlphaFoldDB" id="A0A9D1M5J2"/>
<reference evidence="8" key="1">
    <citation type="submission" date="2020-10" db="EMBL/GenBank/DDBJ databases">
        <authorList>
            <person name="Gilroy R."/>
        </authorList>
    </citation>
    <scope>NUCLEOTIDE SEQUENCE</scope>
    <source>
        <strain evidence="8">ChiW3-316</strain>
    </source>
</reference>
<dbReference type="PANTHER" id="PTHR30158">
    <property type="entry name" value="ACRA/E-RELATED COMPONENT OF DRUG EFFLUX TRANSPORTER"/>
    <property type="match status" value="1"/>
</dbReference>
<dbReference type="Pfam" id="PF25967">
    <property type="entry name" value="RND-MFP_C"/>
    <property type="match status" value="1"/>
</dbReference>
<feature type="domain" description="Multidrug resistance protein MdtA-like alpha-helical hairpin" evidence="4">
    <location>
        <begin position="101"/>
        <end position="170"/>
    </location>
</feature>
<dbReference type="Pfam" id="PF25917">
    <property type="entry name" value="BSH_RND"/>
    <property type="match status" value="1"/>
</dbReference>
<comment type="caution">
    <text evidence="8">The sequence shown here is derived from an EMBL/GenBank/DDBJ whole genome shotgun (WGS) entry which is preliminary data.</text>
</comment>
<evidence type="ECO:0000259" key="7">
    <source>
        <dbReference type="Pfam" id="PF25967"/>
    </source>
</evidence>
<comment type="subcellular location">
    <subcellularLocation>
        <location evidence="1">Cell envelope</location>
    </subcellularLocation>
</comment>
<dbReference type="InterPro" id="IPR058624">
    <property type="entry name" value="MdtA-like_HH"/>
</dbReference>
<dbReference type="InterPro" id="IPR058626">
    <property type="entry name" value="MdtA-like_b-barrel"/>
</dbReference>
<comment type="similarity">
    <text evidence="2">Belongs to the membrane fusion protein (MFP) (TC 8.A.1) family.</text>
</comment>
<feature type="signal peptide" evidence="3">
    <location>
        <begin position="1"/>
        <end position="21"/>
    </location>
</feature>
<sequence length="388" mass="41930">MLFKNKLLAAAAAFLALTSCNDENSASSAAQQIPTVSAVRVEPKDIPLTFEYAARAQGSKETEVRARVGGILLKRNYVEGSTVKEGDVLFEIDPEPFKVALEQAKASLAQNKAQLKAAETQWARISKLFEQRVVSEKSRDDALANLDSLRASTQLAKAQVDKAQLDLGYTTVKAPISGVTSMEAQSEGSLIATTDSSSLLTTITQLDPMYVIFSASENEILALTNLVERGLVTNPQNTKDIKAKVKFGDDTLYKYDGEINFINPSIDESTGTIKLRAVFPNPKGRLRPGQFLRLFMEGLTRVNALVVPQEAIIQGSDSAYVYRVNPQGVVESVNVQTGLTTKEGGWIIDSGLNPGDVVVTSGVMKIRPGMTVKTNISAEDKPEEAVEG</sequence>
<dbReference type="PROSITE" id="PS51257">
    <property type="entry name" value="PROKAR_LIPOPROTEIN"/>
    <property type="match status" value="1"/>
</dbReference>
<proteinExistence type="inferred from homology"/>
<dbReference type="GO" id="GO:0022857">
    <property type="term" value="F:transmembrane transporter activity"/>
    <property type="evidence" value="ECO:0007669"/>
    <property type="project" value="InterPro"/>
</dbReference>
<gene>
    <name evidence="8" type="ORF">IAD20_08290</name>
</gene>
<feature type="domain" description="Multidrug resistance protein MdtA-like barrel-sandwich hybrid" evidence="5">
    <location>
        <begin position="62"/>
        <end position="202"/>
    </location>
</feature>
<dbReference type="InterPro" id="IPR058625">
    <property type="entry name" value="MdtA-like_BSH"/>
</dbReference>
<dbReference type="GO" id="GO:0005886">
    <property type="term" value="C:plasma membrane"/>
    <property type="evidence" value="ECO:0007669"/>
    <property type="project" value="TreeGrafter"/>
</dbReference>
<keyword evidence="3" id="KW-0732">Signal</keyword>
<dbReference type="GO" id="GO:0046677">
    <property type="term" value="P:response to antibiotic"/>
    <property type="evidence" value="ECO:0007669"/>
    <property type="project" value="TreeGrafter"/>
</dbReference>
<evidence type="ECO:0000259" key="6">
    <source>
        <dbReference type="Pfam" id="PF25944"/>
    </source>
</evidence>
<name>A0A9D1M5J2_9PROT</name>
<dbReference type="SUPFAM" id="SSF111369">
    <property type="entry name" value="HlyD-like secretion proteins"/>
    <property type="match status" value="1"/>
</dbReference>
<dbReference type="Gene3D" id="1.10.287.470">
    <property type="entry name" value="Helix hairpin bin"/>
    <property type="match status" value="1"/>
</dbReference>
<feature type="domain" description="Multidrug resistance protein MdtA-like C-terminal permuted SH3" evidence="7">
    <location>
        <begin position="303"/>
        <end position="363"/>
    </location>
</feature>
<organism evidence="8 9">
    <name type="scientific">Candidatus Scatocola faecipullorum</name>
    <dbReference type="NCBI Taxonomy" id="2840917"/>
    <lineage>
        <taxon>Bacteria</taxon>
        <taxon>Pseudomonadati</taxon>
        <taxon>Pseudomonadota</taxon>
        <taxon>Alphaproteobacteria</taxon>
        <taxon>Rhodospirillales</taxon>
        <taxon>Rhodospirillaceae</taxon>
        <taxon>Rhodospirillaceae incertae sedis</taxon>
        <taxon>Candidatus Scatocola</taxon>
    </lineage>
</organism>
<dbReference type="InterPro" id="IPR006143">
    <property type="entry name" value="RND_pump_MFP"/>
</dbReference>